<dbReference type="EMBL" id="JANHOG010001901">
    <property type="protein sequence ID" value="KAJ3530089.1"/>
    <property type="molecule type" value="Genomic_DNA"/>
</dbReference>
<evidence type="ECO:0000313" key="2">
    <source>
        <dbReference type="Proteomes" id="UP001148662"/>
    </source>
</evidence>
<gene>
    <name evidence="1" type="ORF">NM688_g7758</name>
</gene>
<sequence length="268" mass="29646">MAFRIPFRRAFATAARSSLKIGLVPADGIGTEVIPAARTAIEALGSDIPKPQFVDLLAGFELFTRSGTALPEETIDALKESDCALFGAVSSPTRRVAGYSSPIVQLRKELDLFANIRPVLSVAPNPLDKPDVDLVVVRENTECLYIKQETLTHTEHGREARATRLITERASGRIGRMAFDIALTRPRKQVTIIHKSNVLSVTDGLFRETVRAIPRQDAPKYDDVTIAEQIVDSAVYRLFREPQIYDVIVAPNLYGDILSCVTFLRNIQ</sequence>
<organism evidence="1 2">
    <name type="scientific">Phlebia brevispora</name>
    <dbReference type="NCBI Taxonomy" id="194682"/>
    <lineage>
        <taxon>Eukaryota</taxon>
        <taxon>Fungi</taxon>
        <taxon>Dikarya</taxon>
        <taxon>Basidiomycota</taxon>
        <taxon>Agaricomycotina</taxon>
        <taxon>Agaricomycetes</taxon>
        <taxon>Polyporales</taxon>
        <taxon>Meruliaceae</taxon>
        <taxon>Phlebia</taxon>
    </lineage>
</organism>
<dbReference type="Proteomes" id="UP001148662">
    <property type="component" value="Unassembled WGS sequence"/>
</dbReference>
<accession>A0ACC1S1G8</accession>
<reference evidence="1" key="1">
    <citation type="submission" date="2022-07" db="EMBL/GenBank/DDBJ databases">
        <title>Genome Sequence of Phlebia brevispora.</title>
        <authorList>
            <person name="Buettner E."/>
        </authorList>
    </citation>
    <scope>NUCLEOTIDE SEQUENCE</scope>
    <source>
        <strain evidence="1">MPL23</strain>
    </source>
</reference>
<evidence type="ECO:0000313" key="1">
    <source>
        <dbReference type="EMBL" id="KAJ3530089.1"/>
    </source>
</evidence>
<comment type="caution">
    <text evidence="1">The sequence shown here is derived from an EMBL/GenBank/DDBJ whole genome shotgun (WGS) entry which is preliminary data.</text>
</comment>
<protein>
    <submittedName>
        <fullName evidence="1">Uncharacterized protein</fullName>
    </submittedName>
</protein>
<keyword evidence="2" id="KW-1185">Reference proteome</keyword>
<name>A0ACC1S1G8_9APHY</name>
<proteinExistence type="predicted"/>